<organism evidence="2 3">
    <name type="scientific">Rubripirellula lacrimiformis</name>
    <dbReference type="NCBI Taxonomy" id="1930273"/>
    <lineage>
        <taxon>Bacteria</taxon>
        <taxon>Pseudomonadati</taxon>
        <taxon>Planctomycetota</taxon>
        <taxon>Planctomycetia</taxon>
        <taxon>Pirellulales</taxon>
        <taxon>Pirellulaceae</taxon>
        <taxon>Rubripirellula</taxon>
    </lineage>
</organism>
<sequence>MIVALSAFSCVGCVRRRMTVRTSPPGATVSVDNQVIGTTPAATPFGFYGTREFRVEKDGFRTETIRRRINPPWYQYPGIDFVAETLWPGELRDERIIDIELVPKTLEPIDDVVGRADSLRTQSRLGVVTAPP</sequence>
<evidence type="ECO:0000259" key="1">
    <source>
        <dbReference type="Pfam" id="PF08308"/>
    </source>
</evidence>
<evidence type="ECO:0000313" key="3">
    <source>
        <dbReference type="Proteomes" id="UP000318538"/>
    </source>
</evidence>
<evidence type="ECO:0000313" key="2">
    <source>
        <dbReference type="EMBL" id="QDT04024.1"/>
    </source>
</evidence>
<proteinExistence type="predicted"/>
<keyword evidence="3" id="KW-1185">Reference proteome</keyword>
<dbReference type="KEGG" id="rlc:K227x_24100"/>
<dbReference type="OrthoDB" id="272812at2"/>
<accession>A0A517NA64</accession>
<dbReference type="Pfam" id="PF08308">
    <property type="entry name" value="PEGA"/>
    <property type="match status" value="1"/>
</dbReference>
<reference evidence="2 3" key="1">
    <citation type="submission" date="2019-02" db="EMBL/GenBank/DDBJ databases">
        <title>Deep-cultivation of Planctomycetes and their phenomic and genomic characterization uncovers novel biology.</title>
        <authorList>
            <person name="Wiegand S."/>
            <person name="Jogler M."/>
            <person name="Boedeker C."/>
            <person name="Pinto D."/>
            <person name="Vollmers J."/>
            <person name="Rivas-Marin E."/>
            <person name="Kohn T."/>
            <person name="Peeters S.H."/>
            <person name="Heuer A."/>
            <person name="Rast P."/>
            <person name="Oberbeckmann S."/>
            <person name="Bunk B."/>
            <person name="Jeske O."/>
            <person name="Meyerdierks A."/>
            <person name="Storesund J.E."/>
            <person name="Kallscheuer N."/>
            <person name="Luecker S."/>
            <person name="Lage O.M."/>
            <person name="Pohl T."/>
            <person name="Merkel B.J."/>
            <person name="Hornburger P."/>
            <person name="Mueller R.-W."/>
            <person name="Bruemmer F."/>
            <person name="Labrenz M."/>
            <person name="Spormann A.M."/>
            <person name="Op den Camp H."/>
            <person name="Overmann J."/>
            <person name="Amann R."/>
            <person name="Jetten M.S.M."/>
            <person name="Mascher T."/>
            <person name="Medema M.H."/>
            <person name="Devos D.P."/>
            <person name="Kaster A.-K."/>
            <person name="Ovreas L."/>
            <person name="Rohde M."/>
            <person name="Galperin M.Y."/>
            <person name="Jogler C."/>
        </authorList>
    </citation>
    <scope>NUCLEOTIDE SEQUENCE [LARGE SCALE GENOMIC DNA]</scope>
    <source>
        <strain evidence="2 3">K22_7</strain>
    </source>
</reference>
<name>A0A517NA64_9BACT</name>
<protein>
    <submittedName>
        <fullName evidence="2">PEGA domain protein</fullName>
    </submittedName>
</protein>
<feature type="domain" description="PEGA" evidence="1">
    <location>
        <begin position="18"/>
        <end position="62"/>
    </location>
</feature>
<dbReference type="Proteomes" id="UP000318538">
    <property type="component" value="Chromosome"/>
</dbReference>
<gene>
    <name evidence="2" type="ORF">K227x_24100</name>
</gene>
<dbReference type="InterPro" id="IPR013229">
    <property type="entry name" value="PEGA"/>
</dbReference>
<dbReference type="EMBL" id="CP036525">
    <property type="protein sequence ID" value="QDT04024.1"/>
    <property type="molecule type" value="Genomic_DNA"/>
</dbReference>
<dbReference type="AlphaFoldDB" id="A0A517NA64"/>